<proteinExistence type="predicted"/>
<comment type="caution">
    <text evidence="2">The sequence shown here is derived from an EMBL/GenBank/DDBJ whole genome shotgun (WGS) entry which is preliminary data.</text>
</comment>
<name>A0A838BV17_9HYPH</name>
<organism evidence="2 3">
    <name type="scientific">Microvirga mediterraneensis</name>
    <dbReference type="NCBI Taxonomy" id="2754695"/>
    <lineage>
        <taxon>Bacteria</taxon>
        <taxon>Pseudomonadati</taxon>
        <taxon>Pseudomonadota</taxon>
        <taxon>Alphaproteobacteria</taxon>
        <taxon>Hyphomicrobiales</taxon>
        <taxon>Methylobacteriaceae</taxon>
        <taxon>Microvirga</taxon>
    </lineage>
</organism>
<reference evidence="2 3" key="1">
    <citation type="submission" date="2020-07" db="EMBL/GenBank/DDBJ databases">
        <title>Draft genome and description of Microvirga mediterraneensis Marseille-Q2068 sp. nov.</title>
        <authorList>
            <person name="Boxberger M."/>
        </authorList>
    </citation>
    <scope>NUCLEOTIDE SEQUENCE [LARGE SCALE GENOMIC DNA]</scope>
    <source>
        <strain evidence="2 3">Marseille-Q2068</strain>
    </source>
</reference>
<feature type="transmembrane region" description="Helical" evidence="1">
    <location>
        <begin position="61"/>
        <end position="86"/>
    </location>
</feature>
<evidence type="ECO:0000256" key="1">
    <source>
        <dbReference type="SAM" id="Phobius"/>
    </source>
</evidence>
<dbReference type="Proteomes" id="UP000572984">
    <property type="component" value="Unassembled WGS sequence"/>
</dbReference>
<evidence type="ECO:0000313" key="3">
    <source>
        <dbReference type="Proteomes" id="UP000572984"/>
    </source>
</evidence>
<feature type="transmembrane region" description="Helical" evidence="1">
    <location>
        <begin position="98"/>
        <end position="119"/>
    </location>
</feature>
<keyword evidence="1" id="KW-0472">Membrane</keyword>
<accession>A0A838BV17</accession>
<evidence type="ECO:0000313" key="2">
    <source>
        <dbReference type="EMBL" id="MBA1158922.1"/>
    </source>
</evidence>
<gene>
    <name evidence="2" type="ORF">H0S73_22745</name>
</gene>
<dbReference type="EMBL" id="JACDXJ010000002">
    <property type="protein sequence ID" value="MBA1158922.1"/>
    <property type="molecule type" value="Genomic_DNA"/>
</dbReference>
<keyword evidence="3" id="KW-1185">Reference proteome</keyword>
<keyword evidence="1" id="KW-1133">Transmembrane helix</keyword>
<dbReference type="RefSeq" id="WP_181054515.1">
    <property type="nucleotide sequence ID" value="NZ_JACDXJ010000002.1"/>
</dbReference>
<keyword evidence="1" id="KW-0812">Transmembrane</keyword>
<sequence>MKPLDIAKPSIRTEVLGEVTPGDPSTWQPNSFDEWEGRERVRAYLSVWTQQMDEERRLRSLYAKLIFGLVSFEVVAAFILLLLLGSGTITLDAGLLKILFPAVLTQVFGLAYLVTKYLFNQPMKHAIPKAGEK</sequence>
<protein>
    <submittedName>
        <fullName evidence="2">Uncharacterized protein</fullName>
    </submittedName>
</protein>
<dbReference type="AlphaFoldDB" id="A0A838BV17"/>